<proteinExistence type="predicted"/>
<dbReference type="EMBL" id="CM034395">
    <property type="protein sequence ID" value="KAJ0179025.1"/>
    <property type="molecule type" value="Genomic_DNA"/>
</dbReference>
<reference evidence="1 2" key="1">
    <citation type="journal article" date="2021" name="Front. Genet.">
        <title>Chromosome-Level Genome Assembly Reveals Significant Gene Expansion in the Toll and IMD Signaling Pathways of Dendrolimus kikuchii.</title>
        <authorList>
            <person name="Zhou J."/>
            <person name="Wu P."/>
            <person name="Xiong Z."/>
            <person name="Liu N."/>
            <person name="Zhao N."/>
            <person name="Ji M."/>
            <person name="Qiu Y."/>
            <person name="Yang B."/>
        </authorList>
    </citation>
    <scope>NUCLEOTIDE SEQUENCE [LARGE SCALE GENOMIC DNA]</scope>
    <source>
        <strain evidence="1">Ann1</strain>
    </source>
</reference>
<evidence type="ECO:0000313" key="2">
    <source>
        <dbReference type="Proteomes" id="UP000824533"/>
    </source>
</evidence>
<name>A0ACC1D579_9NEOP</name>
<sequence>MVVIYLTTSKSQICRKTEMVLKKVPMTYQYTYEVVTREPSCWFIDCLKTETRIAKDVNMVDRYEAVDKYVCCEGYEGVDQDGNSTCQPRCSSNCQNGFCIKPETCACNEGYIHDPRNPNICLPLCVVTTNENYCQSPDSTPENACTLGYHENDTCHHLCSEPCLNGYCVTHDTCLCNPGFIKLDKFLCVSNCTDCECNKGWYYKDGDCKPVCEVSCGNGTCIAPNICNCSQGYEFSKDTKQCQPICDCVGVCIAPNVCSCETPFDVEVLGGKEVCFLTETTTIANETATDVTEENIATTQNTNALTLTEEKYNIKAVSVDHAVIPVHHERQIDNFFSKYWLYLLMTAITLVIVITLLICFIKRRGNISPEDKPEVSVIYQKNP</sequence>
<organism evidence="1 2">
    <name type="scientific">Dendrolimus kikuchii</name>
    <dbReference type="NCBI Taxonomy" id="765133"/>
    <lineage>
        <taxon>Eukaryota</taxon>
        <taxon>Metazoa</taxon>
        <taxon>Ecdysozoa</taxon>
        <taxon>Arthropoda</taxon>
        <taxon>Hexapoda</taxon>
        <taxon>Insecta</taxon>
        <taxon>Pterygota</taxon>
        <taxon>Neoptera</taxon>
        <taxon>Endopterygota</taxon>
        <taxon>Lepidoptera</taxon>
        <taxon>Glossata</taxon>
        <taxon>Ditrysia</taxon>
        <taxon>Bombycoidea</taxon>
        <taxon>Lasiocampidae</taxon>
        <taxon>Dendrolimus</taxon>
    </lineage>
</organism>
<comment type="caution">
    <text evidence="1">The sequence shown here is derived from an EMBL/GenBank/DDBJ whole genome shotgun (WGS) entry which is preliminary data.</text>
</comment>
<keyword evidence="2" id="KW-1185">Reference proteome</keyword>
<protein>
    <submittedName>
        <fullName evidence="1">Uncharacterized protein</fullName>
    </submittedName>
</protein>
<accession>A0ACC1D579</accession>
<dbReference type="Proteomes" id="UP000824533">
    <property type="component" value="Linkage Group LG09"/>
</dbReference>
<gene>
    <name evidence="1" type="ORF">K1T71_005800</name>
</gene>
<evidence type="ECO:0000313" key="1">
    <source>
        <dbReference type="EMBL" id="KAJ0179025.1"/>
    </source>
</evidence>